<organism evidence="1 2">
    <name type="scientific">Ajellomyces capsulatus</name>
    <name type="common">Darling's disease fungus</name>
    <name type="synonym">Histoplasma capsulatum</name>
    <dbReference type="NCBI Taxonomy" id="5037"/>
    <lineage>
        <taxon>Eukaryota</taxon>
        <taxon>Fungi</taxon>
        <taxon>Dikarya</taxon>
        <taxon>Ascomycota</taxon>
        <taxon>Pezizomycotina</taxon>
        <taxon>Eurotiomycetes</taxon>
        <taxon>Eurotiomycetidae</taxon>
        <taxon>Onygenales</taxon>
        <taxon>Ajellomycetaceae</taxon>
        <taxon>Histoplasma</taxon>
    </lineage>
</organism>
<reference evidence="1 2" key="1">
    <citation type="submission" date="2021-01" db="EMBL/GenBank/DDBJ databases">
        <title>Chromosome-level genome assembly of a human fungal pathogen reveals clustering of transcriptionally co-regulated genes.</title>
        <authorList>
            <person name="Voorhies M."/>
            <person name="Cohen S."/>
            <person name="Shea T.P."/>
            <person name="Petrus S."/>
            <person name="Munoz J.F."/>
            <person name="Poplawski S."/>
            <person name="Goldman W.E."/>
            <person name="Michael T."/>
            <person name="Cuomo C.A."/>
            <person name="Sil A."/>
            <person name="Beyhan S."/>
        </authorList>
    </citation>
    <scope>NUCLEOTIDE SEQUENCE [LARGE SCALE GENOMIC DNA]</scope>
    <source>
        <strain evidence="1 2">G184AR</strain>
    </source>
</reference>
<evidence type="ECO:0000313" key="2">
    <source>
        <dbReference type="Proteomes" id="UP000670092"/>
    </source>
</evidence>
<gene>
    <name evidence="1" type="ORF">I7I52_01626</name>
</gene>
<dbReference type="EMBL" id="JAEVHI010000001">
    <property type="protein sequence ID" value="KAG5303590.1"/>
    <property type="molecule type" value="Genomic_DNA"/>
</dbReference>
<comment type="caution">
    <text evidence="1">The sequence shown here is derived from an EMBL/GenBank/DDBJ whole genome shotgun (WGS) entry which is preliminary data.</text>
</comment>
<dbReference type="AlphaFoldDB" id="A0A8H8D6D8"/>
<evidence type="ECO:0000313" key="1">
    <source>
        <dbReference type="EMBL" id="KAG5303590.1"/>
    </source>
</evidence>
<dbReference type="Proteomes" id="UP000670092">
    <property type="component" value="Unassembled WGS sequence"/>
</dbReference>
<dbReference type="VEuPathDB" id="FungiDB:I7I52_01626"/>
<name>A0A8H8D6D8_AJECA</name>
<proteinExistence type="predicted"/>
<sequence length="63" mass="7696">MICWRERGSDRWMEYLRRKPQPQALVQILLRSKTPHQRWCCYITSRMVVLVVLAINRISCSRY</sequence>
<accession>A0A8H8D6D8</accession>
<protein>
    <submittedName>
        <fullName evidence="1">Uncharacterized protein</fullName>
    </submittedName>
</protein>